<feature type="binding site" evidence="11">
    <location>
        <position position="90"/>
    </location>
    <ligand>
        <name>GTP</name>
        <dbReference type="ChEBI" id="CHEBI:37565"/>
    </ligand>
</feature>
<keyword evidence="10 12" id="KW-0342">GTP-binding</keyword>
<evidence type="ECO:0000256" key="4">
    <source>
        <dbReference type="ARBA" id="ARBA00022448"/>
    </source>
</evidence>
<evidence type="ECO:0000256" key="3">
    <source>
        <dbReference type="ARBA" id="ARBA00007507"/>
    </source>
</evidence>
<keyword evidence="7" id="KW-0931">ER-Golgi transport</keyword>
<dbReference type="Gene3D" id="3.40.50.300">
    <property type="entry name" value="P-loop containing nucleotide triphosphate hydrolases"/>
    <property type="match status" value="1"/>
</dbReference>
<feature type="binding site" evidence="11">
    <location>
        <position position="93"/>
    </location>
    <ligand>
        <name>GTP</name>
        <dbReference type="ChEBI" id="CHEBI:37565"/>
    </ligand>
</feature>
<evidence type="ECO:0000256" key="7">
    <source>
        <dbReference type="ARBA" id="ARBA00022892"/>
    </source>
</evidence>
<evidence type="ECO:0000313" key="14">
    <source>
        <dbReference type="Proteomes" id="UP000541610"/>
    </source>
</evidence>
<evidence type="ECO:0000256" key="8">
    <source>
        <dbReference type="ARBA" id="ARBA00022927"/>
    </source>
</evidence>
<dbReference type="GO" id="GO:0005525">
    <property type="term" value="F:GTP binding"/>
    <property type="evidence" value="ECO:0007669"/>
    <property type="project" value="UniProtKB-KW"/>
</dbReference>
<reference evidence="13 14" key="1">
    <citation type="submission" date="2020-04" db="EMBL/GenBank/DDBJ databases">
        <title>Perkinsus olseni comparative genomics.</title>
        <authorList>
            <person name="Bogema D.R."/>
        </authorList>
    </citation>
    <scope>NUCLEOTIDE SEQUENCE [LARGE SCALE GENOMIC DNA]</scope>
    <source>
        <strain evidence="13">00978-12</strain>
    </source>
</reference>
<feature type="binding site" evidence="11">
    <location>
        <position position="143"/>
    </location>
    <ligand>
        <name>GTP</name>
        <dbReference type="ChEBI" id="CHEBI:37565"/>
    </ligand>
</feature>
<evidence type="ECO:0000256" key="11">
    <source>
        <dbReference type="PIRSR" id="PIRSR606687-2"/>
    </source>
</evidence>
<dbReference type="InterPro" id="IPR006687">
    <property type="entry name" value="Small_GTPase_SAR1"/>
</dbReference>
<keyword evidence="6" id="KW-0256">Endoplasmic reticulum</keyword>
<organism evidence="13 14">
    <name type="scientific">Perkinsus olseni</name>
    <name type="common">Perkinsus atlanticus</name>
    <dbReference type="NCBI Taxonomy" id="32597"/>
    <lineage>
        <taxon>Eukaryota</taxon>
        <taxon>Sar</taxon>
        <taxon>Alveolata</taxon>
        <taxon>Perkinsozoa</taxon>
        <taxon>Perkinsea</taxon>
        <taxon>Perkinsida</taxon>
        <taxon>Perkinsidae</taxon>
        <taxon>Perkinsus</taxon>
    </lineage>
</organism>
<protein>
    <recommendedName>
        <fullName evidence="15">COPII coat GTPase</fullName>
    </recommendedName>
</protein>
<dbReference type="EMBL" id="JABANP010000099">
    <property type="protein sequence ID" value="KAF4690418.1"/>
    <property type="molecule type" value="Genomic_DNA"/>
</dbReference>
<name>A0A7J6P2T9_PEROL</name>
<evidence type="ECO:0008006" key="15">
    <source>
        <dbReference type="Google" id="ProtNLM"/>
    </source>
</evidence>
<dbReference type="PANTHER" id="PTHR45684">
    <property type="entry name" value="RE74312P"/>
    <property type="match status" value="1"/>
</dbReference>
<dbReference type="PROSITE" id="PS51417">
    <property type="entry name" value="ARF"/>
    <property type="match status" value="1"/>
</dbReference>
<dbReference type="Pfam" id="PF00025">
    <property type="entry name" value="Arf"/>
    <property type="match status" value="1"/>
</dbReference>
<dbReference type="OrthoDB" id="2011769at2759"/>
<evidence type="ECO:0000256" key="1">
    <source>
        <dbReference type="ARBA" id="ARBA00004240"/>
    </source>
</evidence>
<evidence type="ECO:0000313" key="13">
    <source>
        <dbReference type="EMBL" id="KAF4690418.1"/>
    </source>
</evidence>
<feature type="binding site" evidence="11">
    <location>
        <position position="142"/>
    </location>
    <ligand>
        <name>GTP</name>
        <dbReference type="ChEBI" id="CHEBI:37565"/>
    </ligand>
</feature>
<dbReference type="PRINTS" id="PR00328">
    <property type="entry name" value="SAR1GTPBP"/>
</dbReference>
<evidence type="ECO:0000256" key="12">
    <source>
        <dbReference type="PIRSR" id="PIRSR606689-1"/>
    </source>
</evidence>
<keyword evidence="4" id="KW-0813">Transport</keyword>
<keyword evidence="9" id="KW-0333">Golgi apparatus</keyword>
<dbReference type="SMART" id="SM00178">
    <property type="entry name" value="SAR"/>
    <property type="match status" value="1"/>
</dbReference>
<feature type="binding site" evidence="11">
    <location>
        <position position="91"/>
    </location>
    <ligand>
        <name>GTP</name>
        <dbReference type="ChEBI" id="CHEBI:37565"/>
    </ligand>
</feature>
<dbReference type="InterPro" id="IPR006689">
    <property type="entry name" value="Small_GTPase_ARF/SAR"/>
</dbReference>
<accession>A0A7J6P2T9</accession>
<keyword evidence="5 11" id="KW-0547">Nucleotide-binding</keyword>
<dbReference type="GO" id="GO:0003924">
    <property type="term" value="F:GTPase activity"/>
    <property type="evidence" value="ECO:0007669"/>
    <property type="project" value="InterPro"/>
</dbReference>
<evidence type="ECO:0000256" key="9">
    <source>
        <dbReference type="ARBA" id="ARBA00023034"/>
    </source>
</evidence>
<keyword evidence="8" id="KW-0653">Protein transport</keyword>
<dbReference type="Proteomes" id="UP000541610">
    <property type="component" value="Unassembled WGS sequence"/>
</dbReference>
<dbReference type="SUPFAM" id="SSF52540">
    <property type="entry name" value="P-loop containing nucleoside triphosphate hydrolases"/>
    <property type="match status" value="1"/>
</dbReference>
<evidence type="ECO:0000256" key="2">
    <source>
        <dbReference type="ARBA" id="ARBA00004555"/>
    </source>
</evidence>
<comment type="subcellular location">
    <subcellularLocation>
        <location evidence="1">Endoplasmic reticulum</location>
    </subcellularLocation>
    <subcellularLocation>
        <location evidence="2">Golgi apparatus</location>
    </subcellularLocation>
</comment>
<dbReference type="InterPro" id="IPR027417">
    <property type="entry name" value="P-loop_NTPase"/>
</dbReference>
<dbReference type="AlphaFoldDB" id="A0A7J6P2T9"/>
<sequence>MFLVNWLWDALSYLGLSRKNAKILFLGYASEPLTWAAMRRIWKDYYATVDGIIFLVDAADRTRFLEAAEELRQLLECQELCTVPIAVLGNKIDIRNAAGEEEFRQCLGLHSHTTFGREVKSGAAQSAQESGIRPVEVFMCSVVKRMGYAEGFKWLAQFLD</sequence>
<evidence type="ECO:0000256" key="5">
    <source>
        <dbReference type="ARBA" id="ARBA00022741"/>
    </source>
</evidence>
<comment type="similarity">
    <text evidence="3">Belongs to the small GTPase superfamily. SAR1 family.</text>
</comment>
<gene>
    <name evidence="13" type="ORF">FOZ60_017372</name>
</gene>
<dbReference type="PROSITE" id="PS51422">
    <property type="entry name" value="SAR1"/>
    <property type="match status" value="1"/>
</dbReference>
<proteinExistence type="inferred from homology"/>
<dbReference type="GO" id="GO:0005783">
    <property type="term" value="C:endoplasmic reticulum"/>
    <property type="evidence" value="ECO:0007669"/>
    <property type="project" value="UniProtKB-SubCell"/>
</dbReference>
<dbReference type="GO" id="GO:0006886">
    <property type="term" value="P:intracellular protein transport"/>
    <property type="evidence" value="ECO:0007669"/>
    <property type="project" value="InterPro"/>
</dbReference>
<feature type="binding site" evidence="12">
    <location>
        <begin position="90"/>
        <end position="93"/>
    </location>
    <ligand>
        <name>GTP</name>
        <dbReference type="ChEBI" id="CHEBI:37565"/>
    </ligand>
</feature>
<evidence type="ECO:0000256" key="10">
    <source>
        <dbReference type="ARBA" id="ARBA00023134"/>
    </source>
</evidence>
<evidence type="ECO:0000256" key="6">
    <source>
        <dbReference type="ARBA" id="ARBA00022824"/>
    </source>
</evidence>
<dbReference type="GO" id="GO:0016192">
    <property type="term" value="P:vesicle-mediated transport"/>
    <property type="evidence" value="ECO:0007669"/>
    <property type="project" value="UniProtKB-KW"/>
</dbReference>
<comment type="caution">
    <text evidence="13">The sequence shown here is derived from an EMBL/GenBank/DDBJ whole genome shotgun (WGS) entry which is preliminary data.</text>
</comment>
<dbReference type="GO" id="GO:0005794">
    <property type="term" value="C:Golgi apparatus"/>
    <property type="evidence" value="ECO:0007669"/>
    <property type="project" value="UniProtKB-SubCell"/>
</dbReference>